<sequence>MKIDVIGSGSAFSKRNNTSSIRIIDCQKNQWLIDCGPTVPRVIWQRNIDVNDIQVIYFTHIHPDHSSGLAALINQWKSFKRTEPLTIFCQAEQQQPLQALVDLAVWPETHVCFDIHWQDITDGFEWKHWQIRTANTQHEMSNKAIRITVDGKTLFYSGDGRPTLASQVLMKGADIAFQECASFAALPDDSSHGDLPDCERLLVDTEVKALGIYHCFDEAIPSLLNALADIPDMFLSRDGLQLDLDNLDLSEKTFNLLSIGQGDKL</sequence>
<evidence type="ECO:0000313" key="1">
    <source>
        <dbReference type="EMBL" id="SHE87648.1"/>
    </source>
</evidence>
<protein>
    <submittedName>
        <fullName evidence="1">Ribonuclease BN, tRNA processing enzyme</fullName>
    </submittedName>
</protein>
<dbReference type="InterPro" id="IPR036866">
    <property type="entry name" value="RibonucZ/Hydroxyglut_hydro"/>
</dbReference>
<dbReference type="AlphaFoldDB" id="A0A1M4X295"/>
<dbReference type="CDD" id="cd16272">
    <property type="entry name" value="RNaseZ_MBL-fold"/>
    <property type="match status" value="1"/>
</dbReference>
<dbReference type="GO" id="GO:0042781">
    <property type="term" value="F:3'-tRNA processing endoribonuclease activity"/>
    <property type="evidence" value="ECO:0007669"/>
    <property type="project" value="TreeGrafter"/>
</dbReference>
<accession>A0A1M4X295</accession>
<dbReference type="OrthoDB" id="9803916at2"/>
<dbReference type="Proteomes" id="UP000184517">
    <property type="component" value="Unassembled WGS sequence"/>
</dbReference>
<dbReference type="SUPFAM" id="SSF56281">
    <property type="entry name" value="Metallo-hydrolase/oxidoreductase"/>
    <property type="match status" value="1"/>
</dbReference>
<gene>
    <name evidence="1" type="ORF">SAMN02745753_00950</name>
</gene>
<reference evidence="2" key="1">
    <citation type="submission" date="2016-11" db="EMBL/GenBank/DDBJ databases">
        <authorList>
            <person name="Varghese N."/>
            <person name="Submissions S."/>
        </authorList>
    </citation>
    <scope>NUCLEOTIDE SEQUENCE [LARGE SCALE GENOMIC DNA]</scope>
    <source>
        <strain evidence="2">DSM 16579</strain>
    </source>
</reference>
<name>A0A1M4X295_9GAMM</name>
<dbReference type="Pfam" id="PF23023">
    <property type="entry name" value="Anti-Pycsar_Apyc1"/>
    <property type="match status" value="1"/>
</dbReference>
<proteinExistence type="predicted"/>
<evidence type="ECO:0000313" key="2">
    <source>
        <dbReference type="Proteomes" id="UP000184517"/>
    </source>
</evidence>
<dbReference type="Gene3D" id="3.60.15.10">
    <property type="entry name" value="Ribonuclease Z/Hydroxyacylglutathione hydrolase-like"/>
    <property type="match status" value="1"/>
</dbReference>
<dbReference type="PANTHER" id="PTHR46018:SF2">
    <property type="entry name" value="ZINC PHOSPHODIESTERASE ELAC PROTEIN 1"/>
    <property type="match status" value="1"/>
</dbReference>
<dbReference type="EMBL" id="FQVF01000004">
    <property type="protein sequence ID" value="SHE87648.1"/>
    <property type="molecule type" value="Genomic_DNA"/>
</dbReference>
<dbReference type="PANTHER" id="PTHR46018">
    <property type="entry name" value="ZINC PHOSPHODIESTERASE ELAC PROTEIN 1"/>
    <property type="match status" value="1"/>
</dbReference>
<dbReference type="STRING" id="1122206.SAMN02745753_00950"/>
<dbReference type="RefSeq" id="WP_072838580.1">
    <property type="nucleotide sequence ID" value="NZ_FQVF01000004.1"/>
</dbReference>
<organism evidence="1 2">
    <name type="scientific">Marinomonas polaris DSM 16579</name>
    <dbReference type="NCBI Taxonomy" id="1122206"/>
    <lineage>
        <taxon>Bacteria</taxon>
        <taxon>Pseudomonadati</taxon>
        <taxon>Pseudomonadota</taxon>
        <taxon>Gammaproteobacteria</taxon>
        <taxon>Oceanospirillales</taxon>
        <taxon>Oceanospirillaceae</taxon>
        <taxon>Marinomonas</taxon>
    </lineage>
</organism>
<keyword evidence="2" id="KW-1185">Reference proteome</keyword>